<proteinExistence type="predicted"/>
<protein>
    <submittedName>
        <fullName evidence="2">DUF1214 domain-containing protein</fullName>
    </submittedName>
</protein>
<dbReference type="Proteomes" id="UP000292781">
    <property type="component" value="Unassembled WGS sequence"/>
</dbReference>
<organism evidence="2 3">
    <name type="scientific">Siculibacillus lacustris</name>
    <dbReference type="NCBI Taxonomy" id="1549641"/>
    <lineage>
        <taxon>Bacteria</taxon>
        <taxon>Pseudomonadati</taxon>
        <taxon>Pseudomonadota</taxon>
        <taxon>Alphaproteobacteria</taxon>
        <taxon>Hyphomicrobiales</taxon>
        <taxon>Ancalomicrobiaceae</taxon>
        <taxon>Siculibacillus</taxon>
    </lineage>
</organism>
<gene>
    <name evidence="2" type="ORF">EYW49_02250</name>
</gene>
<dbReference type="SUPFAM" id="SSF160935">
    <property type="entry name" value="VPA0735-like"/>
    <property type="match status" value="1"/>
</dbReference>
<dbReference type="PIRSF" id="PIRSF009471">
    <property type="entry name" value="UCP009471"/>
    <property type="match status" value="1"/>
</dbReference>
<evidence type="ECO:0000259" key="1">
    <source>
        <dbReference type="Pfam" id="PF06742"/>
    </source>
</evidence>
<name>A0A4Q9VX90_9HYPH</name>
<dbReference type="InterPro" id="IPR010621">
    <property type="entry name" value="DUF1214"/>
</dbReference>
<sequence>MRFFVLILLPPIVALALGLGSAWYMISAPHYGTVAFGAWRLNLPVDAETVDPYTRARIARTGEIVSGAGEGLVFRATQDDAGHGLDARCDYAVAGSMPSARLWTLSVLDPQGRLPANPIGRTHVHGREVTRAPDGTFEVMVSAEARPGLWLPGPASGAPTLVLRLYDTPVAAGTDTPADLPHVIRRGCR</sequence>
<dbReference type="OrthoDB" id="7837485at2"/>
<feature type="domain" description="DUF1214" evidence="1">
    <location>
        <begin position="71"/>
        <end position="168"/>
    </location>
</feature>
<keyword evidence="3" id="KW-1185">Reference proteome</keyword>
<dbReference type="Pfam" id="PF06742">
    <property type="entry name" value="DUF1214"/>
    <property type="match status" value="1"/>
</dbReference>
<dbReference type="AlphaFoldDB" id="A0A4Q9VX90"/>
<evidence type="ECO:0000313" key="2">
    <source>
        <dbReference type="EMBL" id="TBW40998.1"/>
    </source>
</evidence>
<dbReference type="InterPro" id="IPR037049">
    <property type="entry name" value="DUF1214_C_sf"/>
</dbReference>
<accession>A0A4Q9VX90</accession>
<evidence type="ECO:0000313" key="3">
    <source>
        <dbReference type="Proteomes" id="UP000292781"/>
    </source>
</evidence>
<dbReference type="InterPro" id="IPR012038">
    <property type="entry name" value="UCP009471"/>
</dbReference>
<reference evidence="2 3" key="1">
    <citation type="submission" date="2019-02" db="EMBL/GenBank/DDBJ databases">
        <title>Siculibacillus lacustris gen. nov., sp. nov., a new rosette-forming bacterium isolated from a freshwater crater lake (Lake St. Ana, Romania).</title>
        <authorList>
            <person name="Felfoldi T."/>
            <person name="Marton Z."/>
            <person name="Szabo A."/>
            <person name="Mentes A."/>
            <person name="Boka K."/>
            <person name="Marialigeti K."/>
            <person name="Mathe I."/>
            <person name="Koncz M."/>
            <person name="Schumann P."/>
            <person name="Toth E."/>
        </authorList>
    </citation>
    <scope>NUCLEOTIDE SEQUENCE [LARGE SCALE GENOMIC DNA]</scope>
    <source>
        <strain evidence="2 3">SA-279</strain>
    </source>
</reference>
<comment type="caution">
    <text evidence="2">The sequence shown here is derived from an EMBL/GenBank/DDBJ whole genome shotgun (WGS) entry which is preliminary data.</text>
</comment>
<dbReference type="RefSeq" id="WP_131305527.1">
    <property type="nucleotide sequence ID" value="NZ_SJFN01000002.1"/>
</dbReference>
<dbReference type="Gene3D" id="2.60.120.600">
    <property type="entry name" value="Domain of unknown function DUF1214, C-terminal domain"/>
    <property type="match status" value="1"/>
</dbReference>
<dbReference type="EMBL" id="SJFN01000002">
    <property type="protein sequence ID" value="TBW40998.1"/>
    <property type="molecule type" value="Genomic_DNA"/>
</dbReference>